<proteinExistence type="predicted"/>
<accession>A0A9X8UI26</accession>
<comment type="caution">
    <text evidence="1">The sequence shown here is derived from an EMBL/GenBank/DDBJ whole genome shotgun (WGS) entry which is preliminary data.</text>
</comment>
<keyword evidence="2" id="KW-1185">Reference proteome</keyword>
<protein>
    <submittedName>
        <fullName evidence="1">DUF3006 family protein</fullName>
    </submittedName>
</protein>
<sequence length="73" mass="8512">MKTWVIDRFEGEYAVCEGEDGKMKDFAKVWLPSYAKEGDVLKEHDDGSFTVDLHETKARRERTRALFDSLVEK</sequence>
<dbReference type="Proteomes" id="UP000294682">
    <property type="component" value="Unassembled WGS sequence"/>
</dbReference>
<dbReference type="Pfam" id="PF11213">
    <property type="entry name" value="DUF3006"/>
    <property type="match status" value="1"/>
</dbReference>
<organism evidence="1 2">
    <name type="scientific">Harryflintia acetispora</name>
    <dbReference type="NCBI Taxonomy" id="1849041"/>
    <lineage>
        <taxon>Bacteria</taxon>
        <taxon>Bacillati</taxon>
        <taxon>Bacillota</taxon>
        <taxon>Clostridia</taxon>
        <taxon>Eubacteriales</taxon>
        <taxon>Oscillospiraceae</taxon>
        <taxon>Harryflintia</taxon>
    </lineage>
</organism>
<dbReference type="AlphaFoldDB" id="A0A9X8UI26"/>
<name>A0A9X8UI26_9FIRM</name>
<evidence type="ECO:0000313" key="2">
    <source>
        <dbReference type="Proteomes" id="UP000294682"/>
    </source>
</evidence>
<reference evidence="1 2" key="1">
    <citation type="submission" date="2019-03" db="EMBL/GenBank/DDBJ databases">
        <title>Genomic Encyclopedia of Type Strains, Phase IV (KMG-IV): sequencing the most valuable type-strain genomes for metagenomic binning, comparative biology and taxonomic classification.</title>
        <authorList>
            <person name="Goeker M."/>
        </authorList>
    </citation>
    <scope>NUCLEOTIDE SEQUENCE [LARGE SCALE GENOMIC DNA]</scope>
    <source>
        <strain evidence="1 2">DSM 100433</strain>
    </source>
</reference>
<gene>
    <name evidence="1" type="ORF">EDD78_11069</name>
</gene>
<dbReference type="InterPro" id="IPR021377">
    <property type="entry name" value="DUF3006"/>
</dbReference>
<evidence type="ECO:0000313" key="1">
    <source>
        <dbReference type="EMBL" id="TCL42443.1"/>
    </source>
</evidence>
<dbReference type="EMBL" id="SLUK01000010">
    <property type="protein sequence ID" value="TCL42443.1"/>
    <property type="molecule type" value="Genomic_DNA"/>
</dbReference>
<dbReference type="RefSeq" id="WP_132084977.1">
    <property type="nucleotide sequence ID" value="NZ_SLUK01000010.1"/>
</dbReference>